<dbReference type="EMBL" id="AAYH02000043">
    <property type="protein sequence ID" value="EDO54247.1"/>
    <property type="molecule type" value="Genomic_DNA"/>
</dbReference>
<reference evidence="1" key="2">
    <citation type="submission" date="2013-11" db="EMBL/GenBank/DDBJ databases">
        <title>Draft genome sequence of Bacteroides uniformis (ATCC 8492).</title>
        <authorList>
            <person name="Sudarsanam P."/>
            <person name="Ley R."/>
            <person name="Guruge J."/>
            <person name="Turnbaugh P.J."/>
            <person name="Mahowald M."/>
            <person name="Liep D."/>
            <person name="Gordon J."/>
        </authorList>
    </citation>
    <scope>NUCLEOTIDE SEQUENCE</scope>
    <source>
        <strain evidence="1">ATCC 8492</strain>
    </source>
</reference>
<gene>
    <name evidence="1" type="ORF">BACUNI_02255</name>
</gene>
<evidence type="ECO:0008006" key="3">
    <source>
        <dbReference type="Google" id="ProtNLM"/>
    </source>
</evidence>
<dbReference type="AlphaFoldDB" id="A0ABC9NBY7"/>
<dbReference type="RefSeq" id="WP_005828226.1">
    <property type="nucleotide sequence ID" value="NZ_DS362244.1"/>
</dbReference>
<dbReference type="Proteomes" id="UP000004110">
    <property type="component" value="Unassembled WGS sequence"/>
</dbReference>
<reference evidence="1" key="1">
    <citation type="submission" date="2007-06" db="EMBL/GenBank/DDBJ databases">
        <authorList>
            <person name="Fulton L."/>
            <person name="Clifton S."/>
            <person name="Fulton B."/>
            <person name="Xu J."/>
            <person name="Minx P."/>
            <person name="Pepin K.H."/>
            <person name="Johnson M."/>
            <person name="Thiruvilangam P."/>
            <person name="Bhonagiri V."/>
            <person name="Nash W.E."/>
            <person name="Mardis E.R."/>
            <person name="Wilson R.K."/>
        </authorList>
    </citation>
    <scope>NUCLEOTIDE SEQUENCE [LARGE SCALE GENOMIC DNA]</scope>
    <source>
        <strain evidence="1">ATCC 8492</strain>
    </source>
</reference>
<keyword evidence="2" id="KW-1185">Reference proteome</keyword>
<protein>
    <recommendedName>
        <fullName evidence="3">Glycosyltransferase subfamily 4-like N-terminal domain-containing protein</fullName>
    </recommendedName>
</protein>
<sequence length="139" mass="16245">MPKLLQINVCSNILSIGKISEDIAKVAKRYGWECYISYARMHRDSISEEYKIGTLFDVYEHYFEHCFFDREGLASKLSTKKLVSYIKKVNPDVIQLHDIHDHYLNYPILFEFLASTDKPVVWVQHDCWAFTGGVCIMIC</sequence>
<accession>A0ABC9NBY7</accession>
<organism evidence="1 2">
    <name type="scientific">Bacteroides uniformis (strain ATCC 8492 / DSM 6597 / CCUG 4942 / CIP 103695 / JCM 5828 / KCTC 5204 / NCTC 13054 / VPI 0061)</name>
    <dbReference type="NCBI Taxonomy" id="411479"/>
    <lineage>
        <taxon>Bacteria</taxon>
        <taxon>Pseudomonadati</taxon>
        <taxon>Bacteroidota</taxon>
        <taxon>Bacteroidia</taxon>
        <taxon>Bacteroidales</taxon>
        <taxon>Bacteroidaceae</taxon>
        <taxon>Bacteroides</taxon>
    </lineage>
</organism>
<name>A0ABC9NBY7_BACUC</name>
<evidence type="ECO:0000313" key="1">
    <source>
        <dbReference type="EMBL" id="EDO54247.1"/>
    </source>
</evidence>
<dbReference type="SUPFAM" id="SSF53756">
    <property type="entry name" value="UDP-Glycosyltransferase/glycogen phosphorylase"/>
    <property type="match status" value="1"/>
</dbReference>
<evidence type="ECO:0000313" key="2">
    <source>
        <dbReference type="Proteomes" id="UP000004110"/>
    </source>
</evidence>
<comment type="caution">
    <text evidence="1">The sequence shown here is derived from an EMBL/GenBank/DDBJ whole genome shotgun (WGS) entry which is preliminary data.</text>
</comment>
<proteinExistence type="predicted"/>